<protein>
    <submittedName>
        <fullName evidence="1">HAD-IA family hydrolase</fullName>
    </submittedName>
</protein>
<dbReference type="Gene3D" id="3.40.50.1000">
    <property type="entry name" value="HAD superfamily/HAD-like"/>
    <property type="match status" value="1"/>
</dbReference>
<dbReference type="Proteomes" id="UP001595765">
    <property type="component" value="Unassembled WGS sequence"/>
</dbReference>
<name>A0ABV8HT86_9ACTN</name>
<dbReference type="Gene3D" id="1.10.150.240">
    <property type="entry name" value="Putative phosphatase, domain 2"/>
    <property type="match status" value="1"/>
</dbReference>
<dbReference type="InterPro" id="IPR023214">
    <property type="entry name" value="HAD_sf"/>
</dbReference>
<dbReference type="SUPFAM" id="SSF56784">
    <property type="entry name" value="HAD-like"/>
    <property type="match status" value="1"/>
</dbReference>
<dbReference type="InterPro" id="IPR052898">
    <property type="entry name" value="ACAD10-like"/>
</dbReference>
<organism evidence="1 2">
    <name type="scientific">Streptomyces polygonati</name>
    <dbReference type="NCBI Taxonomy" id="1617087"/>
    <lineage>
        <taxon>Bacteria</taxon>
        <taxon>Bacillati</taxon>
        <taxon>Actinomycetota</taxon>
        <taxon>Actinomycetes</taxon>
        <taxon>Kitasatosporales</taxon>
        <taxon>Streptomycetaceae</taxon>
        <taxon>Streptomyces</taxon>
    </lineage>
</organism>
<gene>
    <name evidence="1" type="ORF">ACFO3J_28015</name>
</gene>
<reference evidence="2" key="1">
    <citation type="journal article" date="2019" name="Int. J. Syst. Evol. Microbiol.">
        <title>The Global Catalogue of Microorganisms (GCM) 10K type strain sequencing project: providing services to taxonomists for standard genome sequencing and annotation.</title>
        <authorList>
            <consortium name="The Broad Institute Genomics Platform"/>
            <consortium name="The Broad Institute Genome Sequencing Center for Infectious Disease"/>
            <person name="Wu L."/>
            <person name="Ma J."/>
        </authorList>
    </citation>
    <scope>NUCLEOTIDE SEQUENCE [LARGE SCALE GENOMIC DNA]</scope>
    <source>
        <strain evidence="2">CGMCC 4.7237</strain>
    </source>
</reference>
<dbReference type="NCBIfam" id="TIGR01509">
    <property type="entry name" value="HAD-SF-IA-v3"/>
    <property type="match status" value="1"/>
</dbReference>
<dbReference type="RefSeq" id="WP_386434963.1">
    <property type="nucleotide sequence ID" value="NZ_JBHSBB010000022.1"/>
</dbReference>
<proteinExistence type="predicted"/>
<dbReference type="GO" id="GO:0016787">
    <property type="term" value="F:hydrolase activity"/>
    <property type="evidence" value="ECO:0007669"/>
    <property type="project" value="UniProtKB-KW"/>
</dbReference>
<dbReference type="InterPro" id="IPR006439">
    <property type="entry name" value="HAD-SF_hydro_IA"/>
</dbReference>
<keyword evidence="2" id="KW-1185">Reference proteome</keyword>
<dbReference type="InterPro" id="IPR036412">
    <property type="entry name" value="HAD-like_sf"/>
</dbReference>
<accession>A0ABV8HT86</accession>
<comment type="caution">
    <text evidence="1">The sequence shown here is derived from an EMBL/GenBank/DDBJ whole genome shotgun (WGS) entry which is preliminary data.</text>
</comment>
<keyword evidence="1" id="KW-0378">Hydrolase</keyword>
<dbReference type="PRINTS" id="PR00413">
    <property type="entry name" value="HADHALOGNASE"/>
</dbReference>
<dbReference type="EMBL" id="JBHSBB010000022">
    <property type="protein sequence ID" value="MFC4035288.1"/>
    <property type="molecule type" value="Genomic_DNA"/>
</dbReference>
<dbReference type="Pfam" id="PF00702">
    <property type="entry name" value="Hydrolase"/>
    <property type="match status" value="1"/>
</dbReference>
<dbReference type="InterPro" id="IPR023198">
    <property type="entry name" value="PGP-like_dom2"/>
</dbReference>
<evidence type="ECO:0000313" key="2">
    <source>
        <dbReference type="Proteomes" id="UP001595765"/>
    </source>
</evidence>
<dbReference type="PANTHER" id="PTHR47829:SF1">
    <property type="entry name" value="HAD FAMILY PHOSPHATASE"/>
    <property type="match status" value="1"/>
</dbReference>
<evidence type="ECO:0000313" key="1">
    <source>
        <dbReference type="EMBL" id="MFC4035288.1"/>
    </source>
</evidence>
<dbReference type="PANTHER" id="PTHR47829">
    <property type="entry name" value="HYDROLASE, PUTATIVE (AFU_ORTHOLOGUE AFUA_1G12880)-RELATED"/>
    <property type="match status" value="1"/>
</dbReference>
<sequence>MSRPTGLILDFAGVLTTNVAAAMLGFDRREGLPDGTFRTLVTEDPEGSALYADLERGSLDQAEWNARTAPLLGVDSAGLLGRVLRDLRPEPLMIAAAGAARAAGIRVGVLSNSLGAGPFDLYRGFDLSADYDAVVISEHHRLRKPDPAIYPIMLELMKLPGEECVFVDDTPHNLPPAERLGITTVLAEEPADTIARIEGLFDVTLTTNRPR</sequence>